<organism evidence="1">
    <name type="scientific">Siphoviridae sp. ctZZK17</name>
    <dbReference type="NCBI Taxonomy" id="2826384"/>
    <lineage>
        <taxon>Viruses</taxon>
        <taxon>Duplodnaviria</taxon>
        <taxon>Heunggongvirae</taxon>
        <taxon>Uroviricota</taxon>
        <taxon>Caudoviricetes</taxon>
    </lineage>
</organism>
<reference evidence="1" key="1">
    <citation type="journal article" date="2021" name="Proc. Natl. Acad. Sci. U.S.A.">
        <title>A Catalog of Tens of Thousands of Viruses from Human Metagenomes Reveals Hidden Associations with Chronic Diseases.</title>
        <authorList>
            <person name="Tisza M.J."/>
            <person name="Buck C.B."/>
        </authorList>
    </citation>
    <scope>NUCLEOTIDE SEQUENCE</scope>
    <source>
        <strain evidence="1">CtZZK17</strain>
    </source>
</reference>
<dbReference type="EMBL" id="BK014947">
    <property type="protein sequence ID" value="DAD83918.1"/>
    <property type="molecule type" value="Genomic_DNA"/>
</dbReference>
<evidence type="ECO:0000313" key="1">
    <source>
        <dbReference type="EMBL" id="DAD83918.1"/>
    </source>
</evidence>
<protein>
    <submittedName>
        <fullName evidence="1">Replisome organizer</fullName>
    </submittedName>
</protein>
<proteinExistence type="predicted"/>
<sequence length="150" mass="17906">MGRISSINTGFWTSPQVVDNFTPEERYVYLYCLTNPRTNLCGCYEVSIKTIAFETGMERYEVRNILDLLQHRHGVICYDADTRELFIINWLRNHWNSSPKWAENAQRSIRRIKSRRLRLMVRAQFLRAEDENRCAEKKGVRAYLRTPFRP</sequence>
<name>A0A8S5MNS0_9CAUD</name>
<accession>A0A8S5MNS0</accession>